<feature type="region of interest" description="Disordered" evidence="1">
    <location>
        <begin position="1"/>
        <end position="48"/>
    </location>
</feature>
<dbReference type="Pfam" id="PF19380">
    <property type="entry name" value="DUF5955"/>
    <property type="match status" value="1"/>
</dbReference>
<evidence type="ECO:0000313" key="3">
    <source>
        <dbReference type="Proteomes" id="UP000002066"/>
    </source>
</evidence>
<reference evidence="2 3" key="1">
    <citation type="submission" date="2011-01" db="EMBL/GenBank/DDBJ databases">
        <title>Complete sequence of chromosome of Streptomyces flavogriseus ATCC 33331.</title>
        <authorList>
            <consortium name="US DOE Joint Genome Institute"/>
            <person name="Lucas S."/>
            <person name="Copeland A."/>
            <person name="Lapidus A."/>
            <person name="Cheng J.-F."/>
            <person name="Goodwin L."/>
            <person name="Pitluck S."/>
            <person name="Davenport K."/>
            <person name="Detter J.C."/>
            <person name="Han C."/>
            <person name="Tapia R."/>
            <person name="Land M."/>
            <person name="Hauser L."/>
            <person name="Kyrpides N."/>
            <person name="Ivanova N."/>
            <person name="Ovchinnikova G."/>
            <person name="Pagani I."/>
            <person name="Brumm P."/>
            <person name="Mead D."/>
            <person name="Woyke T."/>
        </authorList>
    </citation>
    <scope>NUCLEOTIDE SEQUENCE [LARGE SCALE GENOMIC DNA]</scope>
    <source>
        <strain evidence="3">ATCC 33331 / IAF-45CD</strain>
    </source>
</reference>
<evidence type="ECO:0000256" key="1">
    <source>
        <dbReference type="SAM" id="MobiDB-lite"/>
    </source>
</evidence>
<gene>
    <name evidence="2" type="ordered locus">Sfla_2780</name>
</gene>
<dbReference type="OrthoDB" id="4240357at2"/>
<evidence type="ECO:0000313" key="2">
    <source>
        <dbReference type="EMBL" id="ADW04208.1"/>
    </source>
</evidence>
<organism evidence="2 3">
    <name type="scientific">Streptomyces pratensis (strain ATCC 33331 / IAF-45CD)</name>
    <dbReference type="NCBI Taxonomy" id="591167"/>
    <lineage>
        <taxon>Bacteria</taxon>
        <taxon>Bacillati</taxon>
        <taxon>Actinomycetota</taxon>
        <taxon>Actinomycetes</taxon>
        <taxon>Kitasatosporales</taxon>
        <taxon>Streptomycetaceae</taxon>
        <taxon>Streptomyces</taxon>
    </lineage>
</organism>
<proteinExistence type="predicted"/>
<feature type="compositionally biased region" description="Polar residues" evidence="1">
    <location>
        <begin position="18"/>
        <end position="34"/>
    </location>
</feature>
<dbReference type="EMBL" id="CP002475">
    <property type="protein sequence ID" value="ADW04208.1"/>
    <property type="molecule type" value="Genomic_DNA"/>
</dbReference>
<protein>
    <submittedName>
        <fullName evidence="2">Uncharacterized protein</fullName>
    </submittedName>
</protein>
<accession>A0A8D3WKI1</accession>
<name>A0A8D3WKI1_STRFA</name>
<dbReference type="Proteomes" id="UP000002066">
    <property type="component" value="Chromosome"/>
</dbReference>
<dbReference type="KEGG" id="sfa:Sfla_2780"/>
<dbReference type="AlphaFoldDB" id="A0A8D3WKI1"/>
<dbReference type="InterPro" id="IPR045999">
    <property type="entry name" value="DUF5955"/>
</dbReference>
<sequence length="133" mass="13536">MTGTPAGQDRGIHVSGHGTFTGNAQTGDRSSASFTGGPRPADAGESAEIVRLREAVEALRARIRDLAPDELSAAEGTAAESALAEVEDALPDGSEAGQGRVRNAFFTVSGALASVASLAESVRALRDAAAPWF</sequence>